<organism evidence="3 4">
    <name type="scientific">Leucobacter luti</name>
    <dbReference type="NCBI Taxonomy" id="340320"/>
    <lineage>
        <taxon>Bacteria</taxon>
        <taxon>Bacillati</taxon>
        <taxon>Actinomycetota</taxon>
        <taxon>Actinomycetes</taxon>
        <taxon>Micrococcales</taxon>
        <taxon>Microbacteriaceae</taxon>
        <taxon>Leucobacter</taxon>
    </lineage>
</organism>
<comment type="caution">
    <text evidence="3">The sequence shown here is derived from an EMBL/GenBank/DDBJ whole genome shotgun (WGS) entry which is preliminary data.</text>
</comment>
<evidence type="ECO:0000313" key="3">
    <source>
        <dbReference type="EMBL" id="TDP92671.1"/>
    </source>
</evidence>
<dbReference type="Proteomes" id="UP000295601">
    <property type="component" value="Unassembled WGS sequence"/>
</dbReference>
<dbReference type="Pfam" id="PF22504">
    <property type="entry name" value="DUF6993"/>
    <property type="match status" value="1"/>
</dbReference>
<feature type="domain" description="DUF6993" evidence="2">
    <location>
        <begin position="59"/>
        <end position="144"/>
    </location>
</feature>
<reference evidence="3 4" key="1">
    <citation type="submission" date="2019-03" db="EMBL/GenBank/DDBJ databases">
        <title>Genomic analyses of the natural microbiome of Caenorhabditis elegans.</title>
        <authorList>
            <person name="Samuel B."/>
        </authorList>
    </citation>
    <scope>NUCLEOTIDE SEQUENCE [LARGE SCALE GENOMIC DNA]</scope>
    <source>
        <strain evidence="3 4">JUb18</strain>
    </source>
</reference>
<gene>
    <name evidence="3" type="ORF">EDF62_1893</name>
</gene>
<dbReference type="RefSeq" id="WP_133616801.1">
    <property type="nucleotide sequence ID" value="NZ_SNYA01000004.1"/>
</dbReference>
<evidence type="ECO:0000256" key="1">
    <source>
        <dbReference type="SAM" id="MobiDB-lite"/>
    </source>
</evidence>
<sequence length="150" mass="15344">MAIAVLAVSLPLLAGCSLLEGPTPETPQRETPAAPEVAPELIPGGSAEDNLPYFTEVLRSYTAGDGPVQGAPIVAAVAAAGFDPALMQVSFDETKTNLVADNIFVSVRVNENCLIGQVVTEDRSFVAETAPAIGPNGDICLIGTTAPIAL</sequence>
<feature type="region of interest" description="Disordered" evidence="1">
    <location>
        <begin position="21"/>
        <end position="42"/>
    </location>
</feature>
<dbReference type="EMBL" id="SNYA01000004">
    <property type="protein sequence ID" value="TDP92671.1"/>
    <property type="molecule type" value="Genomic_DNA"/>
</dbReference>
<accession>A0A4R6RZP4</accession>
<dbReference type="InterPro" id="IPR054262">
    <property type="entry name" value="DUF6993"/>
</dbReference>
<dbReference type="AlphaFoldDB" id="A0A4R6RZP4"/>
<protein>
    <recommendedName>
        <fullName evidence="2">DUF6993 domain-containing protein</fullName>
    </recommendedName>
</protein>
<evidence type="ECO:0000259" key="2">
    <source>
        <dbReference type="Pfam" id="PF22504"/>
    </source>
</evidence>
<evidence type="ECO:0000313" key="4">
    <source>
        <dbReference type="Proteomes" id="UP000295601"/>
    </source>
</evidence>
<dbReference type="OrthoDB" id="5125712at2"/>
<proteinExistence type="predicted"/>
<name>A0A4R6RZP4_9MICO</name>
<keyword evidence="4" id="KW-1185">Reference proteome</keyword>